<gene>
    <name evidence="10" type="ORF">BG36_14115</name>
</gene>
<accession>A0A011TFM5</accession>
<feature type="transmembrane region" description="Helical" evidence="8">
    <location>
        <begin position="55"/>
        <end position="79"/>
    </location>
</feature>
<organism evidence="10 11">
    <name type="scientific">Aquamicrobium defluvii</name>
    <dbReference type="NCBI Taxonomy" id="69279"/>
    <lineage>
        <taxon>Bacteria</taxon>
        <taxon>Pseudomonadati</taxon>
        <taxon>Pseudomonadota</taxon>
        <taxon>Alphaproteobacteria</taxon>
        <taxon>Hyphomicrobiales</taxon>
        <taxon>Phyllobacteriaceae</taxon>
        <taxon>Aquamicrobium</taxon>
    </lineage>
</organism>
<proteinExistence type="inferred from homology"/>
<evidence type="ECO:0000256" key="5">
    <source>
        <dbReference type="ARBA" id="ARBA00023136"/>
    </source>
</evidence>
<name>A0A011TFM5_9HYPH</name>
<evidence type="ECO:0000256" key="2">
    <source>
        <dbReference type="ARBA" id="ARBA00006704"/>
    </source>
</evidence>
<dbReference type="Pfam" id="PF00137">
    <property type="entry name" value="ATP-synt_C"/>
    <property type="match status" value="1"/>
</dbReference>
<dbReference type="SUPFAM" id="SSF81333">
    <property type="entry name" value="F1F0 ATP synthase subunit C"/>
    <property type="match status" value="1"/>
</dbReference>
<dbReference type="PATRIC" id="fig|69279.3.peg.3915"/>
<evidence type="ECO:0000256" key="1">
    <source>
        <dbReference type="ARBA" id="ARBA00004141"/>
    </source>
</evidence>
<dbReference type="GO" id="GO:0015986">
    <property type="term" value="P:proton motive force-driven ATP synthesis"/>
    <property type="evidence" value="ECO:0007669"/>
    <property type="project" value="InterPro"/>
</dbReference>
<dbReference type="STRING" id="69279.BG36_14115"/>
<evidence type="ECO:0000256" key="7">
    <source>
        <dbReference type="ARBA" id="ARBA00032887"/>
    </source>
</evidence>
<keyword evidence="5 8" id="KW-0472">Membrane</keyword>
<dbReference type="HOGENOM" id="CLU_148047_2_0_5"/>
<evidence type="ECO:0000256" key="8">
    <source>
        <dbReference type="SAM" id="Phobius"/>
    </source>
</evidence>
<keyword evidence="4 8" id="KW-1133">Transmembrane helix</keyword>
<reference evidence="10 11" key="1">
    <citation type="submission" date="2014-02" db="EMBL/GenBank/DDBJ databases">
        <title>Aquamicrobium defluvii Genome sequencing.</title>
        <authorList>
            <person name="Wang X."/>
        </authorList>
    </citation>
    <scope>NUCLEOTIDE SEQUENCE [LARGE SCALE GENOMIC DNA]</scope>
    <source>
        <strain evidence="10 11">W13Z1</strain>
    </source>
</reference>
<evidence type="ECO:0000256" key="6">
    <source>
        <dbReference type="ARBA" id="ARBA00032200"/>
    </source>
</evidence>
<dbReference type="InterPro" id="IPR000454">
    <property type="entry name" value="ATP_synth_F0_csu"/>
</dbReference>
<dbReference type="GO" id="GO:0045259">
    <property type="term" value="C:proton-transporting ATP synthase complex"/>
    <property type="evidence" value="ECO:0007669"/>
    <property type="project" value="InterPro"/>
</dbReference>
<dbReference type="GO" id="GO:0015078">
    <property type="term" value="F:proton transmembrane transporter activity"/>
    <property type="evidence" value="ECO:0007669"/>
    <property type="project" value="InterPro"/>
</dbReference>
<evidence type="ECO:0000256" key="4">
    <source>
        <dbReference type="ARBA" id="ARBA00022989"/>
    </source>
</evidence>
<dbReference type="AlphaFoldDB" id="A0A011TFM5"/>
<comment type="caution">
    <text evidence="10">The sequence shown here is derived from an EMBL/GenBank/DDBJ whole genome shotgun (WGS) entry which is preliminary data.</text>
</comment>
<evidence type="ECO:0000259" key="9">
    <source>
        <dbReference type="Pfam" id="PF00137"/>
    </source>
</evidence>
<protein>
    <recommendedName>
        <fullName evidence="6">ATP synthase F(0) sector subunit c</fullName>
    </recommendedName>
    <alternativeName>
        <fullName evidence="7">F-type ATPase subunit c</fullName>
    </alternativeName>
</protein>
<evidence type="ECO:0000313" key="11">
    <source>
        <dbReference type="Proteomes" id="UP000019849"/>
    </source>
</evidence>
<dbReference type="PRINTS" id="PR00124">
    <property type="entry name" value="ATPASEC"/>
</dbReference>
<dbReference type="eggNOG" id="COG0636">
    <property type="taxonomic scope" value="Bacteria"/>
</dbReference>
<dbReference type="EMBL" id="JENY01000029">
    <property type="protein sequence ID" value="EXL02707.1"/>
    <property type="molecule type" value="Genomic_DNA"/>
</dbReference>
<dbReference type="Gene3D" id="1.20.120.610">
    <property type="entry name" value="lithium bound rotor ring of v- atpase"/>
    <property type="match status" value="1"/>
</dbReference>
<dbReference type="RefSeq" id="WP_035030735.1">
    <property type="nucleotide sequence ID" value="NZ_KK073901.1"/>
</dbReference>
<comment type="similarity">
    <text evidence="2">Belongs to the ATPase C chain family.</text>
</comment>
<dbReference type="GO" id="GO:0033177">
    <property type="term" value="C:proton-transporting two-sector ATPase complex, proton-transporting domain"/>
    <property type="evidence" value="ECO:0007669"/>
    <property type="project" value="InterPro"/>
</dbReference>
<feature type="domain" description="V-ATPase proteolipid subunit C-like" evidence="9">
    <location>
        <begin position="13"/>
        <end position="76"/>
    </location>
</feature>
<dbReference type="InterPro" id="IPR002379">
    <property type="entry name" value="ATPase_proteolipid_c-like_dom"/>
</dbReference>
<evidence type="ECO:0000256" key="3">
    <source>
        <dbReference type="ARBA" id="ARBA00022692"/>
    </source>
</evidence>
<dbReference type="CDD" id="cd18121">
    <property type="entry name" value="ATP-synt_Fo_c"/>
    <property type="match status" value="1"/>
</dbReference>
<evidence type="ECO:0000313" key="10">
    <source>
        <dbReference type="EMBL" id="EXL02707.1"/>
    </source>
</evidence>
<keyword evidence="3 8" id="KW-0812">Transmembrane</keyword>
<sequence length="93" mass="9610">MNSVELIGMISIIMAGATVGIGAPVTAIAEGWAVSRGLTALAQQPDAAPVITRSMFIGVAMCESSAIYCFVVSIILIFANPFWNHVVALTGGQ</sequence>
<feature type="transmembrane region" description="Helical" evidence="8">
    <location>
        <begin position="6"/>
        <end position="34"/>
    </location>
</feature>
<dbReference type="InterPro" id="IPR035921">
    <property type="entry name" value="F/V-ATP_Csub_sf"/>
</dbReference>
<dbReference type="Proteomes" id="UP000019849">
    <property type="component" value="Unassembled WGS sequence"/>
</dbReference>
<comment type="subcellular location">
    <subcellularLocation>
        <location evidence="1">Membrane</location>
        <topology evidence="1">Multi-pass membrane protein</topology>
    </subcellularLocation>
</comment>